<proteinExistence type="predicted"/>
<name>A0A1L7SNZ8_FUSMA</name>
<accession>A0A1L7SNZ8</accession>
<reference evidence="2" key="1">
    <citation type="journal article" date="2016" name="Genome Biol. Evol.">
        <title>Comparative 'omics' of the Fusarium fujikuroi species complex highlights differences in genetic potential and metabolite synthesis.</title>
        <authorList>
            <person name="Niehaus E.-M."/>
            <person name="Muensterkoetter M."/>
            <person name="Proctor R.H."/>
            <person name="Brown D.W."/>
            <person name="Sharon A."/>
            <person name="Idan Y."/>
            <person name="Oren-Young L."/>
            <person name="Sieber C.M."/>
            <person name="Novak O."/>
            <person name="Pencik A."/>
            <person name="Tarkowska D."/>
            <person name="Hromadova K."/>
            <person name="Freeman S."/>
            <person name="Maymon M."/>
            <person name="Elazar M."/>
            <person name="Youssef S.A."/>
            <person name="El-Shabrawy E.S.M."/>
            <person name="Shalaby A.B.A."/>
            <person name="Houterman P."/>
            <person name="Brock N.L."/>
            <person name="Burkhardt I."/>
            <person name="Tsavkelova E.A."/>
            <person name="Dickschat J.S."/>
            <person name="Galuszka P."/>
            <person name="Gueldener U."/>
            <person name="Tudzynski B."/>
        </authorList>
    </citation>
    <scope>NUCLEOTIDE SEQUENCE [LARGE SCALE GENOMIC DNA]</scope>
    <source>
        <strain evidence="2">MRC7560</strain>
    </source>
</reference>
<evidence type="ECO:0000313" key="1">
    <source>
        <dbReference type="EMBL" id="CVK84648.1"/>
    </source>
</evidence>
<keyword evidence="2" id="KW-1185">Reference proteome</keyword>
<comment type="caution">
    <text evidence="1">The sequence shown here is derived from an EMBL/GenBank/DDBJ whole genome shotgun (WGS) entry which is preliminary data.</text>
</comment>
<dbReference type="RefSeq" id="XP_041676941.1">
    <property type="nucleotide sequence ID" value="XM_041820778.1"/>
</dbReference>
<sequence length="191" mass="21576">MASPSPPTSTFRNIQEKATAYIHEADFWLNEAENRNSTLAVTDWRNLCLRPPIFFLNSAPPTLYFQTPFNELAPRKKVVYVWICCQCGHGGMKITVDPCPYCGVPRCANCDTRRFNSRLNTSNPYPESEDLSCRLPLSTLTYLSRQPNYTPPEIILQGADTKLNLGLFLPVRTILVGDLAREGEEGEEEKT</sequence>
<protein>
    <submittedName>
        <fullName evidence="1">Uncharacterized protein</fullName>
    </submittedName>
</protein>
<dbReference type="AlphaFoldDB" id="A0A1L7SNZ8"/>
<dbReference type="GeneID" id="65080872"/>
<dbReference type="Proteomes" id="UP000184255">
    <property type="component" value="Unassembled WGS sequence"/>
</dbReference>
<gene>
    <name evidence="1" type="ORF">FMAN_01600</name>
</gene>
<organism evidence="1 2">
    <name type="scientific">Fusarium mangiferae</name>
    <name type="common">Mango malformation disease fungus</name>
    <dbReference type="NCBI Taxonomy" id="192010"/>
    <lineage>
        <taxon>Eukaryota</taxon>
        <taxon>Fungi</taxon>
        <taxon>Dikarya</taxon>
        <taxon>Ascomycota</taxon>
        <taxon>Pezizomycotina</taxon>
        <taxon>Sordariomycetes</taxon>
        <taxon>Hypocreomycetidae</taxon>
        <taxon>Hypocreales</taxon>
        <taxon>Nectriaceae</taxon>
        <taxon>Fusarium</taxon>
        <taxon>Fusarium fujikuroi species complex</taxon>
    </lineage>
</organism>
<dbReference type="VEuPathDB" id="FungiDB:FMAN_01600"/>
<evidence type="ECO:0000313" key="2">
    <source>
        <dbReference type="Proteomes" id="UP000184255"/>
    </source>
</evidence>
<dbReference type="EMBL" id="FCQH01000001">
    <property type="protein sequence ID" value="CVK84648.1"/>
    <property type="molecule type" value="Genomic_DNA"/>
</dbReference>